<evidence type="ECO:0000313" key="14">
    <source>
        <dbReference type="EMBL" id="KAK3671673.1"/>
    </source>
</evidence>
<dbReference type="Proteomes" id="UP001274830">
    <property type="component" value="Unassembled WGS sequence"/>
</dbReference>
<evidence type="ECO:0000256" key="6">
    <source>
        <dbReference type="ARBA" id="ARBA00023239"/>
    </source>
</evidence>
<comment type="similarity">
    <text evidence="2 10">Belongs to the TPP enzyme family.</text>
</comment>
<comment type="caution">
    <text evidence="14">The sequence shown here is derived from an EMBL/GenBank/DDBJ whole genome shotgun (WGS) entry which is preliminary data.</text>
</comment>
<dbReference type="GO" id="GO:0030976">
    <property type="term" value="F:thiamine pyrophosphate binding"/>
    <property type="evidence" value="ECO:0007669"/>
    <property type="project" value="InterPro"/>
</dbReference>
<keyword evidence="6" id="KW-0456">Lyase</keyword>
<comment type="catalytic activity">
    <reaction evidence="8">
        <text>an (R)-2-hydroxy-long-chain-fatty acyl-CoA = a long-chain fatty aldehyde + formyl-CoA</text>
        <dbReference type="Rhea" id="RHEA:67444"/>
        <dbReference type="ChEBI" id="CHEBI:17176"/>
        <dbReference type="ChEBI" id="CHEBI:57376"/>
        <dbReference type="ChEBI" id="CHEBI:170012"/>
        <dbReference type="EC" id="4.1.2.63"/>
    </reaction>
    <physiologicalReaction direction="left-to-right" evidence="8">
        <dbReference type="Rhea" id="RHEA:67445"/>
    </physiologicalReaction>
</comment>
<dbReference type="PANTHER" id="PTHR43710:SF2">
    <property type="entry name" value="2-HYDROXYACYL-COA LYASE 1"/>
    <property type="match status" value="1"/>
</dbReference>
<keyword evidence="4" id="KW-0460">Magnesium</keyword>
<dbReference type="EC" id="4.1.2.63" evidence="9"/>
<dbReference type="Gene3D" id="3.40.50.970">
    <property type="match status" value="3"/>
</dbReference>
<dbReference type="InterPro" id="IPR029061">
    <property type="entry name" value="THDP-binding"/>
</dbReference>
<gene>
    <name evidence="14" type="ORF">LTR78_008406</name>
</gene>
<reference evidence="14" key="1">
    <citation type="submission" date="2023-07" db="EMBL/GenBank/DDBJ databases">
        <title>Black Yeasts Isolated from many extreme environments.</title>
        <authorList>
            <person name="Coleine C."/>
            <person name="Stajich J.E."/>
            <person name="Selbmann L."/>
        </authorList>
    </citation>
    <scope>NUCLEOTIDE SEQUENCE</scope>
    <source>
        <strain evidence="14">CCFEE 5485</strain>
    </source>
</reference>
<evidence type="ECO:0000256" key="2">
    <source>
        <dbReference type="ARBA" id="ARBA00007812"/>
    </source>
</evidence>
<evidence type="ECO:0000256" key="10">
    <source>
        <dbReference type="RuleBase" id="RU362132"/>
    </source>
</evidence>
<dbReference type="CDD" id="cd07035">
    <property type="entry name" value="TPP_PYR_POX_like"/>
    <property type="match status" value="1"/>
</dbReference>
<dbReference type="GO" id="GO:0005777">
    <property type="term" value="C:peroxisome"/>
    <property type="evidence" value="ECO:0007669"/>
    <property type="project" value="TreeGrafter"/>
</dbReference>
<feature type="domain" description="Thiamine pyrophosphate enzyme central" evidence="11">
    <location>
        <begin position="192"/>
        <end position="321"/>
    </location>
</feature>
<accession>A0AAE0TT73</accession>
<dbReference type="Pfam" id="PF02776">
    <property type="entry name" value="TPP_enzyme_N"/>
    <property type="match status" value="1"/>
</dbReference>
<dbReference type="AlphaFoldDB" id="A0AAE0TT73"/>
<comment type="cofactor">
    <cofactor evidence="1">
        <name>thiamine diphosphate</name>
        <dbReference type="ChEBI" id="CHEBI:58937"/>
    </cofactor>
</comment>
<protein>
    <recommendedName>
        <fullName evidence="9">2-hydroxyacyl-CoA lyase</fullName>
        <ecNumber evidence="9">4.1.2.63</ecNumber>
    </recommendedName>
</protein>
<dbReference type="GO" id="GO:0106359">
    <property type="term" value="F:2-hydroxyacyl-CoA lyase activity"/>
    <property type="evidence" value="ECO:0007669"/>
    <property type="project" value="UniProtKB-EC"/>
</dbReference>
<evidence type="ECO:0000256" key="9">
    <source>
        <dbReference type="ARBA" id="ARBA00044518"/>
    </source>
</evidence>
<dbReference type="EMBL" id="JAUTXT010000040">
    <property type="protein sequence ID" value="KAK3671673.1"/>
    <property type="molecule type" value="Genomic_DNA"/>
</dbReference>
<evidence type="ECO:0000259" key="12">
    <source>
        <dbReference type="Pfam" id="PF02775"/>
    </source>
</evidence>
<dbReference type="GO" id="GO:0000287">
    <property type="term" value="F:magnesium ion binding"/>
    <property type="evidence" value="ECO:0007669"/>
    <property type="project" value="InterPro"/>
</dbReference>
<dbReference type="InterPro" id="IPR012000">
    <property type="entry name" value="Thiamin_PyroP_enz_cen_dom"/>
</dbReference>
<dbReference type="InterPro" id="IPR011766">
    <property type="entry name" value="TPP_enzyme_TPP-bd"/>
</dbReference>
<evidence type="ECO:0000256" key="1">
    <source>
        <dbReference type="ARBA" id="ARBA00001964"/>
    </source>
</evidence>
<dbReference type="GO" id="GO:0001561">
    <property type="term" value="P:fatty acid alpha-oxidation"/>
    <property type="evidence" value="ECO:0007669"/>
    <property type="project" value="TreeGrafter"/>
</dbReference>
<keyword evidence="3" id="KW-0479">Metal-binding</keyword>
<dbReference type="InterPro" id="IPR045025">
    <property type="entry name" value="HACL1-like"/>
</dbReference>
<sequence>MGGTYGAKIIAQALHDLGVKVIFGTPGLPVTDIAQEGLYLGIRFISFRNEQAAAYAATAYGYLSGRPGVCISVGGPGAFHVFAGVPHAMANSFPLLVLSGAAETHNSGKGAFQDVDQVALMAPHAKLSVRPPSADVIPKFINDAYRAACFGRPGPAYVDLPANLILGTFDVPRNQLKRITSPPKSAAPEGKIREIVQALKSAKAPFIVLGKGAAFARAERQINQLVQSTGLPFVPSPMGKGIVPDSSPNNYSAARSTAFKEADVVLVLGARLNWILSFGLPPKWNGNAKIIQVDIDPNELGKNGGHPELSVVGDVGVVVDQINSALDGWQWQGQSTAFFKNLQAAKSRNEAKAAKKAAVQKVPVTYERAYEIIKKKLDELSNPKDGGIVYVSEGANAMDIARSMFTMEHPRTRLDAGTYATMGVGLGYAIASYAAYNFPGAEGLAGKQGSRKKIVAIEGDSAFGFSGMEVETMARYSMDILIFIMNNSGLYRGDTDNAESWEERRKNTVEGTTTDGKGLTAWSLGYQTKYEKIAEMAGGKGLTAWSLGYQTKYEKIAEMAGGIGLVARTPEELAHATGVGFKAKVPVVVNVIIDPQADLPMDFSWLDMAPPKQDKAKL</sequence>
<proteinExistence type="inferred from homology"/>
<dbReference type="PANTHER" id="PTHR43710">
    <property type="entry name" value="2-HYDROXYACYL-COA LYASE"/>
    <property type="match status" value="1"/>
</dbReference>
<evidence type="ECO:0000259" key="11">
    <source>
        <dbReference type="Pfam" id="PF00205"/>
    </source>
</evidence>
<dbReference type="InterPro" id="IPR029035">
    <property type="entry name" value="DHS-like_NAD/FAD-binding_dom"/>
</dbReference>
<evidence type="ECO:0000256" key="4">
    <source>
        <dbReference type="ARBA" id="ARBA00022842"/>
    </source>
</evidence>
<dbReference type="InterPro" id="IPR012001">
    <property type="entry name" value="Thiamin_PyroP_enz_TPP-bd_dom"/>
</dbReference>
<keyword evidence="5 10" id="KW-0786">Thiamine pyrophosphate</keyword>
<evidence type="ECO:0000256" key="8">
    <source>
        <dbReference type="ARBA" id="ARBA00044454"/>
    </source>
</evidence>
<feature type="domain" description="Thiamine pyrophosphate enzyme N-terminal TPP-binding" evidence="13">
    <location>
        <begin position="6"/>
        <end position="120"/>
    </location>
</feature>
<comment type="catalytic activity">
    <reaction evidence="7">
        <text>a 2-hydroxy-3-methyl fatty acyl-CoA = a 2-methyl-branched fatty aldehyde + formyl-CoA</text>
        <dbReference type="Rhea" id="RHEA:25375"/>
        <dbReference type="ChEBI" id="CHEBI:49188"/>
        <dbReference type="ChEBI" id="CHEBI:57376"/>
        <dbReference type="ChEBI" id="CHEBI:58783"/>
        <dbReference type="EC" id="4.1.2.63"/>
    </reaction>
    <physiologicalReaction direction="left-to-right" evidence="7">
        <dbReference type="Rhea" id="RHEA:25376"/>
    </physiologicalReaction>
</comment>
<dbReference type="CDD" id="cd02004">
    <property type="entry name" value="TPP_BZL_OCoD_HPCL"/>
    <property type="match status" value="1"/>
</dbReference>
<dbReference type="Pfam" id="PF02775">
    <property type="entry name" value="TPP_enzyme_C"/>
    <property type="match status" value="1"/>
</dbReference>
<evidence type="ECO:0000256" key="3">
    <source>
        <dbReference type="ARBA" id="ARBA00022723"/>
    </source>
</evidence>
<keyword evidence="15" id="KW-1185">Reference proteome</keyword>
<name>A0AAE0TT73_9PEZI</name>
<evidence type="ECO:0000256" key="7">
    <source>
        <dbReference type="ARBA" id="ARBA00044451"/>
    </source>
</evidence>
<organism evidence="14 15">
    <name type="scientific">Recurvomyces mirabilis</name>
    <dbReference type="NCBI Taxonomy" id="574656"/>
    <lineage>
        <taxon>Eukaryota</taxon>
        <taxon>Fungi</taxon>
        <taxon>Dikarya</taxon>
        <taxon>Ascomycota</taxon>
        <taxon>Pezizomycotina</taxon>
        <taxon>Dothideomycetes</taxon>
        <taxon>Dothideomycetidae</taxon>
        <taxon>Mycosphaerellales</taxon>
        <taxon>Teratosphaeriaceae</taxon>
        <taxon>Recurvomyces</taxon>
    </lineage>
</organism>
<feature type="domain" description="Thiamine pyrophosphate enzyme TPP-binding" evidence="12">
    <location>
        <begin position="394"/>
        <end position="543"/>
    </location>
</feature>
<dbReference type="SUPFAM" id="SSF52467">
    <property type="entry name" value="DHS-like NAD/FAD-binding domain"/>
    <property type="match status" value="1"/>
</dbReference>
<evidence type="ECO:0000256" key="5">
    <source>
        <dbReference type="ARBA" id="ARBA00023052"/>
    </source>
</evidence>
<dbReference type="Gene3D" id="3.40.50.1220">
    <property type="entry name" value="TPP-binding domain"/>
    <property type="match status" value="1"/>
</dbReference>
<dbReference type="Pfam" id="PF00205">
    <property type="entry name" value="TPP_enzyme_M"/>
    <property type="match status" value="1"/>
</dbReference>
<evidence type="ECO:0000313" key="15">
    <source>
        <dbReference type="Proteomes" id="UP001274830"/>
    </source>
</evidence>
<dbReference type="SUPFAM" id="SSF52518">
    <property type="entry name" value="Thiamin diphosphate-binding fold (THDP-binding)"/>
    <property type="match status" value="2"/>
</dbReference>
<evidence type="ECO:0000259" key="13">
    <source>
        <dbReference type="Pfam" id="PF02776"/>
    </source>
</evidence>